<dbReference type="PANTHER" id="PTHR43561">
    <property type="match status" value="1"/>
</dbReference>
<gene>
    <name evidence="11" type="ORF">A6035_02380</name>
</gene>
<dbReference type="PANTHER" id="PTHR43561:SF3">
    <property type="entry name" value="HYDROXYACYL-COENZYME A DEHYDROGENASE, MITOCHONDRIAL"/>
    <property type="match status" value="1"/>
</dbReference>
<dbReference type="GO" id="GO:0006635">
    <property type="term" value="P:fatty acid beta-oxidation"/>
    <property type="evidence" value="ECO:0007669"/>
    <property type="project" value="TreeGrafter"/>
</dbReference>
<keyword evidence="5" id="KW-0520">NAD</keyword>
<evidence type="ECO:0000313" key="12">
    <source>
        <dbReference type="Proteomes" id="UP000244928"/>
    </source>
</evidence>
<sequence length="299" mass="32754">MTDITNVTVFGTGVLGSQIIMQAAYHGKTVTGYDISDDLLAELPDRWEWMRGYYRRDLADFDEAKFDAAIGSIRTTTDIAEAVADADLVIEAIPENLDLKKQVWAQIGAHAPEKTIFTTNTSTLRPSDFAADTGRPEKFLALHFANLVWRYNTGEVMVTPQTDKKYFDAVLEFAGEIGLVAVPIHKETPGYLLNSLLVPWLNAGAALYVNGVANPADIDNVWRTATNSPHGPFQVFDTVGFNVAANISRASGDPTRIKFADMLQKGIDAGKAGLGDGQGFYRYDSEGNVVEPVEDWNLD</sequence>
<dbReference type="InterPro" id="IPR008927">
    <property type="entry name" value="6-PGluconate_DH-like_C_sf"/>
</dbReference>
<evidence type="ECO:0000256" key="8">
    <source>
        <dbReference type="PIRSR" id="PIRSR000105-1"/>
    </source>
</evidence>
<dbReference type="InterPro" id="IPR013328">
    <property type="entry name" value="6PGD_dom2"/>
</dbReference>
<protein>
    <submittedName>
        <fullName evidence="11">3-hydroxybutyryl-CoA dehydrogenase</fullName>
    </submittedName>
</protein>
<proteinExistence type="predicted"/>
<accession>A0A2S1R4M7</accession>
<keyword evidence="6" id="KW-0443">Lipid metabolism</keyword>
<dbReference type="SUPFAM" id="SSF51735">
    <property type="entry name" value="NAD(P)-binding Rossmann-fold domains"/>
    <property type="match status" value="1"/>
</dbReference>
<evidence type="ECO:0000256" key="1">
    <source>
        <dbReference type="ARBA" id="ARBA00005005"/>
    </source>
</evidence>
<dbReference type="Gene3D" id="1.10.1040.10">
    <property type="entry name" value="N-(1-d-carboxylethyl)-l-norvaline Dehydrogenase, domain 2"/>
    <property type="match status" value="1"/>
</dbReference>
<dbReference type="KEGG" id="dlu:A6035_02380"/>
<comment type="pathway">
    <text evidence="1">Lipid metabolism; fatty acid beta-oxidation.</text>
</comment>
<dbReference type="InterPro" id="IPR052242">
    <property type="entry name" value="Mito_3-hydroxyacyl-CoA_DH"/>
</dbReference>
<dbReference type="InterPro" id="IPR006108">
    <property type="entry name" value="3HC_DH_C"/>
</dbReference>
<name>A0A2S1R4M7_9ACTN</name>
<keyword evidence="4" id="KW-0560">Oxidoreductase</keyword>
<feature type="domain" description="3-hydroxyacyl-CoA dehydrogenase C-terminal" evidence="9">
    <location>
        <begin position="190"/>
        <end position="283"/>
    </location>
</feature>
<organism evidence="11 12">
    <name type="scientific">Dietzia lutea</name>
    <dbReference type="NCBI Taxonomy" id="546160"/>
    <lineage>
        <taxon>Bacteria</taxon>
        <taxon>Bacillati</taxon>
        <taxon>Actinomycetota</taxon>
        <taxon>Actinomycetes</taxon>
        <taxon>Mycobacteriales</taxon>
        <taxon>Dietziaceae</taxon>
        <taxon>Dietzia</taxon>
    </lineage>
</organism>
<dbReference type="InterPro" id="IPR022694">
    <property type="entry name" value="3-OHacyl-CoA_DH"/>
</dbReference>
<keyword evidence="3" id="KW-0276">Fatty acid metabolism</keyword>
<evidence type="ECO:0000259" key="10">
    <source>
        <dbReference type="Pfam" id="PF02737"/>
    </source>
</evidence>
<dbReference type="AlphaFoldDB" id="A0A2S1R4M7"/>
<evidence type="ECO:0000256" key="4">
    <source>
        <dbReference type="ARBA" id="ARBA00023002"/>
    </source>
</evidence>
<evidence type="ECO:0000256" key="3">
    <source>
        <dbReference type="ARBA" id="ARBA00022832"/>
    </source>
</evidence>
<feature type="site" description="Important for catalytic activity" evidence="8">
    <location>
        <position position="143"/>
    </location>
</feature>
<evidence type="ECO:0000256" key="5">
    <source>
        <dbReference type="ARBA" id="ARBA00023027"/>
    </source>
</evidence>
<dbReference type="InterPro" id="IPR036291">
    <property type="entry name" value="NAD(P)-bd_dom_sf"/>
</dbReference>
<dbReference type="SUPFAM" id="SSF48179">
    <property type="entry name" value="6-phosphogluconate dehydrogenase C-terminal domain-like"/>
    <property type="match status" value="1"/>
</dbReference>
<evidence type="ECO:0000256" key="6">
    <source>
        <dbReference type="ARBA" id="ARBA00023098"/>
    </source>
</evidence>
<dbReference type="Gene3D" id="3.40.50.720">
    <property type="entry name" value="NAD(P)-binding Rossmann-like Domain"/>
    <property type="match status" value="1"/>
</dbReference>
<dbReference type="GO" id="GO:0003857">
    <property type="term" value="F:(3S)-3-hydroxyacyl-CoA dehydrogenase (NAD+) activity"/>
    <property type="evidence" value="ECO:0007669"/>
    <property type="project" value="UniProtKB-EC"/>
</dbReference>
<dbReference type="Pfam" id="PF00725">
    <property type="entry name" value="3HCDH"/>
    <property type="match status" value="1"/>
</dbReference>
<evidence type="ECO:0000256" key="2">
    <source>
        <dbReference type="ARBA" id="ARBA00005086"/>
    </source>
</evidence>
<keyword evidence="12" id="KW-1185">Reference proteome</keyword>
<dbReference type="Proteomes" id="UP000244928">
    <property type="component" value="Chromosome"/>
</dbReference>
<dbReference type="InterPro" id="IPR006176">
    <property type="entry name" value="3-OHacyl-CoA_DH_NAD-bd"/>
</dbReference>
<dbReference type="EMBL" id="CP015449">
    <property type="protein sequence ID" value="AWH91204.1"/>
    <property type="molecule type" value="Genomic_DNA"/>
</dbReference>
<comment type="catalytic activity">
    <reaction evidence="7">
        <text>a (3S)-3-hydroxyacyl-CoA + NAD(+) = a 3-oxoacyl-CoA + NADH + H(+)</text>
        <dbReference type="Rhea" id="RHEA:22432"/>
        <dbReference type="ChEBI" id="CHEBI:15378"/>
        <dbReference type="ChEBI" id="CHEBI:57318"/>
        <dbReference type="ChEBI" id="CHEBI:57540"/>
        <dbReference type="ChEBI" id="CHEBI:57945"/>
        <dbReference type="ChEBI" id="CHEBI:90726"/>
        <dbReference type="EC" id="1.1.1.35"/>
    </reaction>
</comment>
<reference evidence="11 12" key="1">
    <citation type="submission" date="2016-04" db="EMBL/GenBank/DDBJ databases">
        <title>Complete genome sequence of Dietzia lutea YIM 80766T, a strain isolated from desert soil in Egypt.</title>
        <authorList>
            <person name="Zhao J."/>
            <person name="Hu B."/>
            <person name="Geng S."/>
            <person name="Nie Y."/>
            <person name="Tang Y."/>
        </authorList>
    </citation>
    <scope>NUCLEOTIDE SEQUENCE [LARGE SCALE GENOMIC DNA]</scope>
    <source>
        <strain evidence="11 12">YIM 80766</strain>
    </source>
</reference>
<evidence type="ECO:0000256" key="7">
    <source>
        <dbReference type="ARBA" id="ARBA00049556"/>
    </source>
</evidence>
<dbReference type="NCBIfam" id="NF006143">
    <property type="entry name" value="PRK08293.1"/>
    <property type="match status" value="1"/>
</dbReference>
<feature type="domain" description="3-hydroxyacyl-CoA dehydrogenase NAD binding" evidence="10">
    <location>
        <begin position="6"/>
        <end position="186"/>
    </location>
</feature>
<dbReference type="RefSeq" id="WP_108846470.1">
    <property type="nucleotide sequence ID" value="NZ_CP015449.1"/>
</dbReference>
<evidence type="ECO:0000313" key="11">
    <source>
        <dbReference type="EMBL" id="AWH91204.1"/>
    </source>
</evidence>
<dbReference type="GO" id="GO:0070403">
    <property type="term" value="F:NAD+ binding"/>
    <property type="evidence" value="ECO:0007669"/>
    <property type="project" value="InterPro"/>
</dbReference>
<dbReference type="Pfam" id="PF02737">
    <property type="entry name" value="3HCDH_N"/>
    <property type="match status" value="1"/>
</dbReference>
<comment type="pathway">
    <text evidence="2">Lipid metabolism; butanoate metabolism.</text>
</comment>
<dbReference type="PIRSF" id="PIRSF000105">
    <property type="entry name" value="HCDH"/>
    <property type="match status" value="1"/>
</dbReference>
<evidence type="ECO:0000259" key="9">
    <source>
        <dbReference type="Pfam" id="PF00725"/>
    </source>
</evidence>
<dbReference type="OrthoDB" id="9771883at2"/>